<keyword evidence="2" id="KW-0805">Transcription regulation</keyword>
<feature type="region of interest" description="Disordered" evidence="8">
    <location>
        <begin position="17"/>
        <end position="42"/>
    </location>
</feature>
<name>A0A7R8YYF9_HERIL</name>
<dbReference type="OrthoDB" id="20960at2759"/>
<evidence type="ECO:0000256" key="5">
    <source>
        <dbReference type="ARBA" id="ARBA00023242"/>
    </source>
</evidence>
<reference evidence="10 11" key="1">
    <citation type="submission" date="2020-11" db="EMBL/GenBank/DDBJ databases">
        <authorList>
            <person name="Wallbank WR R."/>
            <person name="Pardo Diaz C."/>
            <person name="Kozak K."/>
            <person name="Martin S."/>
            <person name="Jiggins C."/>
            <person name="Moest M."/>
            <person name="Warren A I."/>
            <person name="Generalovic N T."/>
            <person name="Byers J.R.P. K."/>
            <person name="Montejo-Kovacevich G."/>
            <person name="Yen C E."/>
        </authorList>
    </citation>
    <scope>NUCLEOTIDE SEQUENCE [LARGE SCALE GENOMIC DNA]</scope>
</reference>
<evidence type="ECO:0000259" key="9">
    <source>
        <dbReference type="PROSITE" id="PS50217"/>
    </source>
</evidence>
<dbReference type="InterPro" id="IPR052470">
    <property type="entry name" value="ER_Stress-Reg_TF"/>
</dbReference>
<keyword evidence="11" id="KW-1185">Reference proteome</keyword>
<accession>A0A7R8YYF9</accession>
<dbReference type="InterPro" id="IPR004827">
    <property type="entry name" value="bZIP"/>
</dbReference>
<dbReference type="InterPro" id="IPR046347">
    <property type="entry name" value="bZIP_sf"/>
</dbReference>
<dbReference type="FunCoup" id="A0A7R8YYF9">
    <property type="interactions" value="456"/>
</dbReference>
<feature type="region of interest" description="Disordered" evidence="8">
    <location>
        <begin position="200"/>
        <end position="243"/>
    </location>
</feature>
<evidence type="ECO:0000256" key="7">
    <source>
        <dbReference type="SAM" id="Coils"/>
    </source>
</evidence>
<dbReference type="Gene3D" id="1.20.5.170">
    <property type="match status" value="1"/>
</dbReference>
<sequence length="383" mass="42002">MSAPILITVPKYVAISPSPMPRTLQPAVPPPGDVPSGDCPRAKKRRLDHLTWEEKIQRKKLKNRVAAQTSRDRKKARMEDMEHTIAMLTQQTEILQNKCDSLQAINESLLSKNEKLDHQVEKLQKEIEELRRQQASEPAIIPSAEGKISTGVNSVRPERQLSCSLADNSPLPSLQDLLEDFDASKLEELAESLLADITADMERGNPPCVPDDAKSPSRTERLPGSVVGSSAEHLEPSEDSSMYSIKPVEKPTKSAPQKLNSLSTVADPETLYGTYDEKTNSITIVMPDGDISVEEAVEVVCDTPDEEDVMMDSTSSSAVDAFDPIKEFLCPKEPVVEAKSPLSTHSISDCGYESIGSPQSDMGSLQLDDIWSSSFTELFPSLA</sequence>
<dbReference type="SMART" id="SM00338">
    <property type="entry name" value="BRLZ"/>
    <property type="match status" value="1"/>
</dbReference>
<evidence type="ECO:0000256" key="8">
    <source>
        <dbReference type="SAM" id="MobiDB-lite"/>
    </source>
</evidence>
<evidence type="ECO:0000313" key="11">
    <source>
        <dbReference type="Proteomes" id="UP000594454"/>
    </source>
</evidence>
<protein>
    <recommendedName>
        <fullName evidence="6">X-box-binding protein 1</fullName>
    </recommendedName>
</protein>
<dbReference type="AlphaFoldDB" id="A0A7R8YYF9"/>
<keyword evidence="4" id="KW-0804">Transcription</keyword>
<evidence type="ECO:0000256" key="2">
    <source>
        <dbReference type="ARBA" id="ARBA00023015"/>
    </source>
</evidence>
<dbReference type="Proteomes" id="UP000594454">
    <property type="component" value="Chromosome 4"/>
</dbReference>
<evidence type="ECO:0000256" key="4">
    <source>
        <dbReference type="ARBA" id="ARBA00023163"/>
    </source>
</evidence>
<dbReference type="PANTHER" id="PTHR46542:SF1">
    <property type="entry name" value="X-BOX BINDING PROTEIN 1"/>
    <property type="match status" value="1"/>
</dbReference>
<feature type="region of interest" description="Disordered" evidence="8">
    <location>
        <begin position="134"/>
        <end position="153"/>
    </location>
</feature>
<feature type="domain" description="BZIP" evidence="9">
    <location>
        <begin position="53"/>
        <end position="116"/>
    </location>
</feature>
<dbReference type="CDD" id="cd14691">
    <property type="entry name" value="bZIP_XBP1"/>
    <property type="match status" value="1"/>
</dbReference>
<evidence type="ECO:0000256" key="6">
    <source>
        <dbReference type="ARBA" id="ARBA00040165"/>
    </source>
</evidence>
<dbReference type="Pfam" id="PF07716">
    <property type="entry name" value="bZIP_2"/>
    <property type="match status" value="1"/>
</dbReference>
<evidence type="ECO:0000256" key="1">
    <source>
        <dbReference type="ARBA" id="ARBA00022843"/>
    </source>
</evidence>
<dbReference type="PROSITE" id="PS50217">
    <property type="entry name" value="BZIP"/>
    <property type="match status" value="1"/>
</dbReference>
<dbReference type="GO" id="GO:0000981">
    <property type="term" value="F:DNA-binding transcription factor activity, RNA polymerase II-specific"/>
    <property type="evidence" value="ECO:0007669"/>
    <property type="project" value="TreeGrafter"/>
</dbReference>
<evidence type="ECO:0000256" key="3">
    <source>
        <dbReference type="ARBA" id="ARBA00023125"/>
    </source>
</evidence>
<dbReference type="InParanoid" id="A0A7R8YYF9"/>
<keyword evidence="5" id="KW-0539">Nucleus</keyword>
<dbReference type="SUPFAM" id="SSF57959">
    <property type="entry name" value="Leucine zipper domain"/>
    <property type="match status" value="1"/>
</dbReference>
<dbReference type="EMBL" id="LR899012">
    <property type="protein sequence ID" value="CAD7088922.1"/>
    <property type="molecule type" value="Genomic_DNA"/>
</dbReference>
<dbReference type="PROSITE" id="PS00036">
    <property type="entry name" value="BZIP_BASIC"/>
    <property type="match status" value="1"/>
</dbReference>
<keyword evidence="3" id="KW-0238">DNA-binding</keyword>
<keyword evidence="7" id="KW-0175">Coiled coil</keyword>
<dbReference type="GO" id="GO:0000977">
    <property type="term" value="F:RNA polymerase II transcription regulatory region sequence-specific DNA binding"/>
    <property type="evidence" value="ECO:0007669"/>
    <property type="project" value="TreeGrafter"/>
</dbReference>
<feature type="coiled-coil region" evidence="7">
    <location>
        <begin position="71"/>
        <end position="133"/>
    </location>
</feature>
<evidence type="ECO:0000313" key="10">
    <source>
        <dbReference type="EMBL" id="CAD7088922.1"/>
    </source>
</evidence>
<dbReference type="PANTHER" id="PTHR46542">
    <property type="entry name" value="X-BOX BINDING PROTEIN 1"/>
    <property type="match status" value="1"/>
</dbReference>
<keyword evidence="1" id="KW-0832">Ubl conjugation</keyword>
<gene>
    <name evidence="10" type="ORF">HERILL_LOCUS11510</name>
</gene>
<dbReference type="GO" id="GO:0005634">
    <property type="term" value="C:nucleus"/>
    <property type="evidence" value="ECO:0007669"/>
    <property type="project" value="TreeGrafter"/>
</dbReference>
<organism evidence="10 11">
    <name type="scientific">Hermetia illucens</name>
    <name type="common">Black soldier fly</name>
    <dbReference type="NCBI Taxonomy" id="343691"/>
    <lineage>
        <taxon>Eukaryota</taxon>
        <taxon>Metazoa</taxon>
        <taxon>Ecdysozoa</taxon>
        <taxon>Arthropoda</taxon>
        <taxon>Hexapoda</taxon>
        <taxon>Insecta</taxon>
        <taxon>Pterygota</taxon>
        <taxon>Neoptera</taxon>
        <taxon>Endopterygota</taxon>
        <taxon>Diptera</taxon>
        <taxon>Brachycera</taxon>
        <taxon>Stratiomyomorpha</taxon>
        <taxon>Stratiomyidae</taxon>
        <taxon>Hermetiinae</taxon>
        <taxon>Hermetia</taxon>
    </lineage>
</organism>
<feature type="compositionally biased region" description="Basic and acidic residues" evidence="8">
    <location>
        <begin position="211"/>
        <end position="221"/>
    </location>
</feature>
<proteinExistence type="predicted"/>